<dbReference type="EMBL" id="JAAVJC010000511">
    <property type="protein sequence ID" value="NJQ17975.1"/>
    <property type="molecule type" value="Genomic_DNA"/>
</dbReference>
<dbReference type="NCBIfam" id="NF041390">
    <property type="entry name" value="TadE_Rv3655c"/>
    <property type="match status" value="1"/>
</dbReference>
<evidence type="ECO:0000313" key="2">
    <source>
        <dbReference type="Proteomes" id="UP000727056"/>
    </source>
</evidence>
<reference evidence="1 2" key="1">
    <citation type="submission" date="2020-03" db="EMBL/GenBank/DDBJ databases">
        <title>Draft genome of Streptomyces sp. ventii, isolated from the Axial Seamount in the Pacific Ocean, and resequencing of the two type strains Streptomyces lonarensis strain NCL 716 and Streptomyces bohaiensis strain 11A07.</title>
        <authorList>
            <person name="Loughran R.M."/>
            <person name="Pfannmuller K.M."/>
            <person name="Wasson B.J."/>
            <person name="Deadmond M.C."/>
            <person name="Paddock B.E."/>
            <person name="Koyack M.J."/>
            <person name="Gallegos D.A."/>
            <person name="Mitchell E.A."/>
            <person name="Ushijima B."/>
            <person name="Saw J.H."/>
            <person name="Mcphail K.L."/>
            <person name="Videau P."/>
        </authorList>
    </citation>
    <scope>NUCLEOTIDE SEQUENCE [LARGE SCALE GENOMIC DNA]</scope>
    <source>
        <strain evidence="1 2">11A07</strain>
    </source>
</reference>
<dbReference type="Proteomes" id="UP000727056">
    <property type="component" value="Unassembled WGS sequence"/>
</dbReference>
<evidence type="ECO:0008006" key="3">
    <source>
        <dbReference type="Google" id="ProtNLM"/>
    </source>
</evidence>
<comment type="caution">
    <text evidence="1">The sequence shown here is derived from an EMBL/GenBank/DDBJ whole genome shotgun (WGS) entry which is preliminary data.</text>
</comment>
<evidence type="ECO:0000313" key="1">
    <source>
        <dbReference type="EMBL" id="NJQ17975.1"/>
    </source>
</evidence>
<gene>
    <name evidence="1" type="ORF">HCN52_24370</name>
</gene>
<name>A0ABX1CJM0_9ACTN</name>
<proteinExistence type="predicted"/>
<organism evidence="1 2">
    <name type="scientific">Streptomyces bohaiensis</name>
    <dbReference type="NCBI Taxonomy" id="1431344"/>
    <lineage>
        <taxon>Bacteria</taxon>
        <taxon>Bacillati</taxon>
        <taxon>Actinomycetota</taxon>
        <taxon>Actinomycetes</taxon>
        <taxon>Kitasatosporales</taxon>
        <taxon>Streptomycetaceae</taxon>
        <taxon>Streptomyces</taxon>
    </lineage>
</organism>
<sequence length="87" mass="8831">MLLWGMGVGLARQECADAARGGARALARGEAPEAVRALVLAAAPRGATVEFSRDGDLHRVAVAARSPGPNGLAFPVVARASAQVEPT</sequence>
<dbReference type="InterPro" id="IPR049790">
    <property type="entry name" value="Rv3655c/TadE"/>
</dbReference>
<protein>
    <recommendedName>
        <fullName evidence="3">Pilus assembly protein TadE</fullName>
    </recommendedName>
</protein>
<accession>A0ABX1CJM0</accession>
<keyword evidence="2" id="KW-1185">Reference proteome</keyword>